<dbReference type="GO" id="GO:0004672">
    <property type="term" value="F:protein kinase activity"/>
    <property type="evidence" value="ECO:0007669"/>
    <property type="project" value="InterPro"/>
</dbReference>
<comment type="caution">
    <text evidence="2">The sequence shown here is derived from an EMBL/GenBank/DDBJ whole genome shotgun (WGS) entry which is preliminary data.</text>
</comment>
<dbReference type="InterPro" id="IPR011009">
    <property type="entry name" value="Kinase-like_dom_sf"/>
</dbReference>
<keyword evidence="3" id="KW-1185">Reference proteome</keyword>
<dbReference type="Proteomes" id="UP001143545">
    <property type="component" value="Unassembled WGS sequence"/>
</dbReference>
<protein>
    <recommendedName>
        <fullName evidence="1">Protein kinase domain-containing protein</fullName>
    </recommendedName>
</protein>
<dbReference type="PANTHER" id="PTHR44167:SF24">
    <property type="entry name" value="SERINE_THREONINE-PROTEIN KINASE CHK2"/>
    <property type="match status" value="1"/>
</dbReference>
<dbReference type="GO" id="GO:0005524">
    <property type="term" value="F:ATP binding"/>
    <property type="evidence" value="ECO:0007669"/>
    <property type="project" value="InterPro"/>
</dbReference>
<dbReference type="PROSITE" id="PS50011">
    <property type="entry name" value="PROTEIN_KINASE_DOM"/>
    <property type="match status" value="1"/>
</dbReference>
<reference evidence="2" key="1">
    <citation type="submission" date="2022-07" db="EMBL/GenBank/DDBJ databases">
        <title>Taxonomy of Novel Oxalotrophic and Methylotrophic Bacteria.</title>
        <authorList>
            <person name="Sahin N."/>
            <person name="Tani A."/>
        </authorList>
    </citation>
    <scope>NUCLEOTIDE SEQUENCE</scope>
    <source>
        <strain evidence="2">AM327</strain>
    </source>
</reference>
<gene>
    <name evidence="2" type="ORF">NBRC110019_25330</name>
</gene>
<name>A0A9W6B7W5_9FLAO</name>
<dbReference type="SUPFAM" id="SSF56112">
    <property type="entry name" value="Protein kinase-like (PK-like)"/>
    <property type="match status" value="1"/>
</dbReference>
<proteinExistence type="predicted"/>
<dbReference type="InterPro" id="IPR000719">
    <property type="entry name" value="Prot_kinase_dom"/>
</dbReference>
<dbReference type="PROSITE" id="PS00108">
    <property type="entry name" value="PROTEIN_KINASE_ST"/>
    <property type="match status" value="1"/>
</dbReference>
<sequence length="133" mass="15945">MLKVIFLLKKFKKISNQKKYERFKSEIEVLNSLKKKKGIIEIIEHHFPTELNKDDYPYYIMPIGIPFKEFIKTATIEEVFEIIFELCDAIEYLHSQDITHRDIKPDNILIIDGKPVFSDFRLANFPKKKRFLH</sequence>
<organism evidence="2 3">
    <name type="scientific">Neptunitalea chrysea</name>
    <dbReference type="NCBI Taxonomy" id="1647581"/>
    <lineage>
        <taxon>Bacteria</taxon>
        <taxon>Pseudomonadati</taxon>
        <taxon>Bacteroidota</taxon>
        <taxon>Flavobacteriia</taxon>
        <taxon>Flavobacteriales</taxon>
        <taxon>Flavobacteriaceae</taxon>
        <taxon>Neptunitalea</taxon>
    </lineage>
</organism>
<dbReference type="InterPro" id="IPR008271">
    <property type="entry name" value="Ser/Thr_kinase_AS"/>
</dbReference>
<dbReference type="Pfam" id="PF00069">
    <property type="entry name" value="Pkinase"/>
    <property type="match status" value="1"/>
</dbReference>
<dbReference type="PANTHER" id="PTHR44167">
    <property type="entry name" value="OVARIAN-SPECIFIC SERINE/THREONINE-PROTEIN KINASE LOK-RELATED"/>
    <property type="match status" value="1"/>
</dbReference>
<dbReference type="Gene3D" id="1.10.510.10">
    <property type="entry name" value="Transferase(Phosphotransferase) domain 1"/>
    <property type="match status" value="1"/>
</dbReference>
<accession>A0A9W6B7W5</accession>
<dbReference type="EMBL" id="BRVP01000018">
    <property type="protein sequence ID" value="GLB53492.1"/>
    <property type="molecule type" value="Genomic_DNA"/>
</dbReference>
<dbReference type="RefSeq" id="WP_281755484.1">
    <property type="nucleotide sequence ID" value="NZ_BRVP01000018.1"/>
</dbReference>
<evidence type="ECO:0000313" key="2">
    <source>
        <dbReference type="EMBL" id="GLB53492.1"/>
    </source>
</evidence>
<evidence type="ECO:0000259" key="1">
    <source>
        <dbReference type="PROSITE" id="PS50011"/>
    </source>
</evidence>
<dbReference type="AlphaFoldDB" id="A0A9W6B7W5"/>
<evidence type="ECO:0000313" key="3">
    <source>
        <dbReference type="Proteomes" id="UP001143545"/>
    </source>
</evidence>
<feature type="domain" description="Protein kinase" evidence="1">
    <location>
        <begin position="1"/>
        <end position="133"/>
    </location>
</feature>